<evidence type="ECO:0000313" key="7">
    <source>
        <dbReference type="RefSeq" id="XP_021121161.1"/>
    </source>
</evidence>
<dbReference type="InterPro" id="IPR054132">
    <property type="entry name" value="Consortin_N"/>
</dbReference>
<dbReference type="GO" id="GO:0042998">
    <property type="term" value="P:positive regulation of Golgi to plasma membrane protein transport"/>
    <property type="evidence" value="ECO:0007669"/>
    <property type="project" value="InterPro"/>
</dbReference>
<dbReference type="GeneID" id="101721862"/>
<protein>
    <submittedName>
        <fullName evidence="6 7">Consortin isoform X1</fullName>
    </submittedName>
</protein>
<dbReference type="GO" id="GO:0005886">
    <property type="term" value="C:plasma membrane"/>
    <property type="evidence" value="ECO:0007669"/>
    <property type="project" value="TreeGrafter"/>
</dbReference>
<dbReference type="CTD" id="163882"/>
<evidence type="ECO:0000256" key="2">
    <source>
        <dbReference type="SAM" id="Phobius"/>
    </source>
</evidence>
<gene>
    <name evidence="6 7 8" type="primary">Cnst</name>
</gene>
<dbReference type="GO" id="GO:0030133">
    <property type="term" value="C:transport vesicle"/>
    <property type="evidence" value="ECO:0007669"/>
    <property type="project" value="TreeGrafter"/>
</dbReference>
<dbReference type="GO" id="GO:0071253">
    <property type="term" value="F:connexin binding"/>
    <property type="evidence" value="ECO:0007669"/>
    <property type="project" value="InterPro"/>
</dbReference>
<keyword evidence="2" id="KW-0812">Transmembrane</keyword>
<organism evidence="5 8">
    <name type="scientific">Heterocephalus glaber</name>
    <name type="common">Naked mole rat</name>
    <dbReference type="NCBI Taxonomy" id="10181"/>
    <lineage>
        <taxon>Eukaryota</taxon>
        <taxon>Metazoa</taxon>
        <taxon>Chordata</taxon>
        <taxon>Craniata</taxon>
        <taxon>Vertebrata</taxon>
        <taxon>Euteleostomi</taxon>
        <taxon>Mammalia</taxon>
        <taxon>Eutheria</taxon>
        <taxon>Euarchontoglires</taxon>
        <taxon>Glires</taxon>
        <taxon>Rodentia</taxon>
        <taxon>Hystricomorpha</taxon>
        <taxon>Bathyergidae</taxon>
        <taxon>Heterocephalus</taxon>
    </lineage>
</organism>
<feature type="domain" description="Consortin C-terminal" evidence="3">
    <location>
        <begin position="631"/>
        <end position="741"/>
    </location>
</feature>
<evidence type="ECO:0000313" key="5">
    <source>
        <dbReference type="Proteomes" id="UP000694906"/>
    </source>
</evidence>
<keyword evidence="5" id="KW-1185">Reference proteome</keyword>
<dbReference type="AlphaFoldDB" id="A0AAX6TLH8"/>
<evidence type="ECO:0000259" key="4">
    <source>
        <dbReference type="Pfam" id="PF22883"/>
    </source>
</evidence>
<dbReference type="Proteomes" id="UP000694906">
    <property type="component" value="Unplaced"/>
</dbReference>
<keyword evidence="2" id="KW-1133">Transmembrane helix</keyword>
<evidence type="ECO:0000256" key="1">
    <source>
        <dbReference type="SAM" id="MobiDB-lite"/>
    </source>
</evidence>
<feature type="transmembrane region" description="Helical" evidence="2">
    <location>
        <begin position="685"/>
        <end position="705"/>
    </location>
</feature>
<dbReference type="GO" id="GO:0005802">
    <property type="term" value="C:trans-Golgi network"/>
    <property type="evidence" value="ECO:0007669"/>
    <property type="project" value="InterPro"/>
</dbReference>
<dbReference type="RefSeq" id="XP_021121162.1">
    <property type="nucleotide sequence ID" value="XM_021265503.1"/>
</dbReference>
<dbReference type="PANTHER" id="PTHR28581">
    <property type="entry name" value="CONSORTIN"/>
    <property type="match status" value="1"/>
</dbReference>
<name>A0AAX6TLH8_HETGA</name>
<dbReference type="Pfam" id="PF22883">
    <property type="entry name" value="Consortin_N"/>
    <property type="match status" value="1"/>
</dbReference>
<keyword evidence="2" id="KW-0472">Membrane</keyword>
<dbReference type="Pfam" id="PF15281">
    <property type="entry name" value="Consortin_C"/>
    <property type="match status" value="1"/>
</dbReference>
<feature type="domain" description="Consortin N-terminal" evidence="4">
    <location>
        <begin position="180"/>
        <end position="230"/>
    </location>
</feature>
<dbReference type="InterPro" id="IPR042318">
    <property type="entry name" value="Consortin"/>
</dbReference>
<proteinExistence type="predicted"/>
<dbReference type="InterPro" id="IPR028129">
    <property type="entry name" value="Consortin_C"/>
</dbReference>
<evidence type="ECO:0000313" key="8">
    <source>
        <dbReference type="RefSeq" id="XP_021121162.1"/>
    </source>
</evidence>
<feature type="compositionally biased region" description="Polar residues" evidence="1">
    <location>
        <begin position="1"/>
        <end position="15"/>
    </location>
</feature>
<evidence type="ECO:0000313" key="6">
    <source>
        <dbReference type="RefSeq" id="XP_021121160.1"/>
    </source>
</evidence>
<dbReference type="RefSeq" id="XP_021121161.1">
    <property type="nucleotide sequence ID" value="XM_021265502.1"/>
</dbReference>
<dbReference type="PANTHER" id="PTHR28581:SF1">
    <property type="entry name" value="CONSORTIN"/>
    <property type="match status" value="1"/>
</dbReference>
<feature type="region of interest" description="Disordered" evidence="1">
    <location>
        <begin position="504"/>
        <end position="534"/>
    </location>
</feature>
<feature type="region of interest" description="Disordered" evidence="1">
    <location>
        <begin position="1"/>
        <end position="59"/>
    </location>
</feature>
<reference evidence="6 7" key="1">
    <citation type="submission" date="2025-04" db="UniProtKB">
        <authorList>
            <consortium name="RefSeq"/>
        </authorList>
    </citation>
    <scope>IDENTIFICATION</scope>
</reference>
<evidence type="ECO:0000259" key="3">
    <source>
        <dbReference type="Pfam" id="PF15281"/>
    </source>
</evidence>
<sequence length="744" mass="81811">MDDSNPPTYSLQIESQDGCHPGDSAERRVTHLPSASDENENQLDGDGPALLTSSGSAMGKTEVLEQDSLNNNESCVSSREVAASEISESALCEGPKDGKDFLGKDKKIPGKRGTRTKKGTIKKTPADYASLIQEKILSTATHAVGDEETAKVNANDQPEAPKLALQSLFSLIRGEVEQLDSRALPLCLHQIAESYFQEEDYEKAMKFIQLERLYHKQLLANLSAIQEQWEAKWKTVQPHTVTPLRNSEKGFNGEDFEQLAKFCSTHQDPILSRQKIAIEKSVERKCFTQLRVSEESKTKGATSKEPVSVADLYVPGPESPDIEEEVSGGLESGTYLGLEPSIESQHKEEPQESSAGCSRMDRQADFLSLPVTAGKDHTEEPLCSARATLELHNQSSESAGSRSGPDSVENACEDISRLQEAPTEDCPDVATVEAIADHPKVVPSSESVIEPLILPGCDRIPPVLISEGRYSQTQRKELHLPLQDAFEALPTDQPENNELNVLQQPDLTDSDGKSPQGQTDSETGSEDVLFENNKISDLSALHPEVYMAPEEKGDKEDQINKETEDYLNSLLEECLKDTEDSLSYEDNQDDDSDLLQGLSPEEASYSLQESLPSDDSCLSLDDLAKRIEIAEVVPAEGLVSILKKRNDSVGDHPAQMHQKPSKRRVRFQEIDDNLDQDEVGGGSCILLILLCIATVFLSVGGTALYCTVGDMESPVCTDFADNMDFYYTKLLQGMAELKHWVYLS</sequence>
<feature type="region of interest" description="Disordered" evidence="1">
    <location>
        <begin position="295"/>
        <end position="336"/>
    </location>
</feature>
<feature type="compositionally biased region" description="Polar residues" evidence="1">
    <location>
        <begin position="504"/>
        <end position="522"/>
    </location>
</feature>
<accession>A0AAX6TLH8</accession>
<dbReference type="RefSeq" id="XP_021121160.1">
    <property type="nucleotide sequence ID" value="XM_021265501.1"/>
</dbReference>